<proteinExistence type="inferred from homology"/>
<evidence type="ECO:0000313" key="4">
    <source>
        <dbReference type="Proteomes" id="UP000615455"/>
    </source>
</evidence>
<sequence>MGASGESVFQISKPVLFNLGTLTLSVENLRLWWPSGYGKAALYEVTTELVHQGRVLASRTERIGIRQAQLIRTETTTSEAGGISIPSQPHANHVQRIELGADGCVPQPGCQPLRDRASAVL</sequence>
<dbReference type="RefSeq" id="WP_189007407.1">
    <property type="nucleotide sequence ID" value="NZ_BMHE01000002.1"/>
</dbReference>
<dbReference type="EMBL" id="BMHE01000002">
    <property type="protein sequence ID" value="GGI44241.1"/>
    <property type="molecule type" value="Genomic_DNA"/>
</dbReference>
<dbReference type="InterPro" id="IPR013783">
    <property type="entry name" value="Ig-like_fold"/>
</dbReference>
<dbReference type="Proteomes" id="UP000615455">
    <property type="component" value="Unassembled WGS sequence"/>
</dbReference>
<dbReference type="Pfam" id="PF00703">
    <property type="entry name" value="Glyco_hydro_2"/>
    <property type="match status" value="1"/>
</dbReference>
<comment type="caution">
    <text evidence="3">The sequence shown here is derived from an EMBL/GenBank/DDBJ whole genome shotgun (WGS) entry which is preliminary data.</text>
</comment>
<evidence type="ECO:0000256" key="1">
    <source>
        <dbReference type="ARBA" id="ARBA00007401"/>
    </source>
</evidence>
<gene>
    <name evidence="3" type="ORF">GCM10008018_06120</name>
</gene>
<protein>
    <recommendedName>
        <fullName evidence="2">Glycoside hydrolase family 2 immunoglobulin-like beta-sandwich domain-containing protein</fullName>
    </recommendedName>
</protein>
<comment type="similarity">
    <text evidence="1">Belongs to the glycosyl hydrolase 2 family.</text>
</comment>
<organism evidence="3 4">
    <name type="scientific">Paenibacillus marchantiophytorum</name>
    <dbReference type="NCBI Taxonomy" id="1619310"/>
    <lineage>
        <taxon>Bacteria</taxon>
        <taxon>Bacillati</taxon>
        <taxon>Bacillota</taxon>
        <taxon>Bacilli</taxon>
        <taxon>Bacillales</taxon>
        <taxon>Paenibacillaceae</taxon>
        <taxon>Paenibacillus</taxon>
    </lineage>
</organism>
<feature type="domain" description="Glycoside hydrolase family 2 immunoglobulin-like beta-sandwich" evidence="2">
    <location>
        <begin position="19"/>
        <end position="66"/>
    </location>
</feature>
<dbReference type="Gene3D" id="2.60.40.10">
    <property type="entry name" value="Immunoglobulins"/>
    <property type="match status" value="1"/>
</dbReference>
<keyword evidence="4" id="KW-1185">Reference proteome</keyword>
<evidence type="ECO:0000259" key="2">
    <source>
        <dbReference type="Pfam" id="PF00703"/>
    </source>
</evidence>
<name>A0ABQ2BRX0_9BACL</name>
<dbReference type="SUPFAM" id="SSF49303">
    <property type="entry name" value="beta-Galactosidase/glucuronidase domain"/>
    <property type="match status" value="1"/>
</dbReference>
<evidence type="ECO:0000313" key="3">
    <source>
        <dbReference type="EMBL" id="GGI44241.1"/>
    </source>
</evidence>
<dbReference type="InterPro" id="IPR006102">
    <property type="entry name" value="Ig-like_GH2"/>
</dbReference>
<dbReference type="InterPro" id="IPR036156">
    <property type="entry name" value="Beta-gal/glucu_dom_sf"/>
</dbReference>
<accession>A0ABQ2BRX0</accession>
<reference evidence="4" key="1">
    <citation type="journal article" date="2019" name="Int. J. Syst. Evol. Microbiol.">
        <title>The Global Catalogue of Microorganisms (GCM) 10K type strain sequencing project: providing services to taxonomists for standard genome sequencing and annotation.</title>
        <authorList>
            <consortium name="The Broad Institute Genomics Platform"/>
            <consortium name="The Broad Institute Genome Sequencing Center for Infectious Disease"/>
            <person name="Wu L."/>
            <person name="Ma J."/>
        </authorList>
    </citation>
    <scope>NUCLEOTIDE SEQUENCE [LARGE SCALE GENOMIC DNA]</scope>
    <source>
        <strain evidence="4">CGMCC 1.15043</strain>
    </source>
</reference>